<dbReference type="AlphaFoldDB" id="A0A8J1U1M4"/>
<dbReference type="Proteomes" id="UP000749559">
    <property type="component" value="Unassembled WGS sequence"/>
</dbReference>
<protein>
    <submittedName>
        <fullName evidence="1">Uncharacterized protein</fullName>
    </submittedName>
</protein>
<dbReference type="InterPro" id="IPR011029">
    <property type="entry name" value="DEATH-like_dom_sf"/>
</dbReference>
<dbReference type="PROSITE" id="PS50209">
    <property type="entry name" value="CARD"/>
    <property type="match status" value="1"/>
</dbReference>
<gene>
    <name evidence="1" type="ORF">OFUS_LOCUS12250</name>
</gene>
<dbReference type="SUPFAM" id="SSF47986">
    <property type="entry name" value="DEATH domain"/>
    <property type="match status" value="1"/>
</dbReference>
<dbReference type="SUPFAM" id="SSF48403">
    <property type="entry name" value="Ankyrin repeat"/>
    <property type="match status" value="1"/>
</dbReference>
<dbReference type="PANTHER" id="PTHR24198:SF165">
    <property type="entry name" value="ANKYRIN REPEAT-CONTAINING PROTEIN-RELATED"/>
    <property type="match status" value="1"/>
</dbReference>
<dbReference type="Pfam" id="PF12796">
    <property type="entry name" value="Ank_2"/>
    <property type="match status" value="1"/>
</dbReference>
<evidence type="ECO:0000313" key="1">
    <source>
        <dbReference type="EMBL" id="CAH1786334.1"/>
    </source>
</evidence>
<comment type="caution">
    <text evidence="1">The sequence shown here is derived from an EMBL/GenBank/DDBJ whole genome shotgun (WGS) entry which is preliminary data.</text>
</comment>
<accession>A0A8J1U1M4</accession>
<dbReference type="Pfam" id="PF00619">
    <property type="entry name" value="CARD"/>
    <property type="match status" value="1"/>
</dbReference>
<organism evidence="1 2">
    <name type="scientific">Owenia fusiformis</name>
    <name type="common">Polychaete worm</name>
    <dbReference type="NCBI Taxonomy" id="6347"/>
    <lineage>
        <taxon>Eukaryota</taxon>
        <taxon>Metazoa</taxon>
        <taxon>Spiralia</taxon>
        <taxon>Lophotrochozoa</taxon>
        <taxon>Annelida</taxon>
        <taxon>Polychaeta</taxon>
        <taxon>Sedentaria</taxon>
        <taxon>Canalipalpata</taxon>
        <taxon>Sabellida</taxon>
        <taxon>Oweniida</taxon>
        <taxon>Oweniidae</taxon>
        <taxon>Owenia</taxon>
    </lineage>
</organism>
<dbReference type="InterPro" id="IPR036770">
    <property type="entry name" value="Ankyrin_rpt-contain_sf"/>
</dbReference>
<dbReference type="Gene3D" id="1.10.533.10">
    <property type="entry name" value="Death Domain, Fas"/>
    <property type="match status" value="1"/>
</dbReference>
<dbReference type="SMART" id="SM00248">
    <property type="entry name" value="ANK"/>
    <property type="match status" value="5"/>
</dbReference>
<sequence length="580" mass="65692">MGEADTVSSLHSKHEKHLRELICGTAARETYFLHTICAYGVLDRDALQDIDNQLPESDIEYLLEHYEQQGGSVFQFITWCYIQGYFDSYESQSHMSGIDTKLSNKNARKCSQFAYTEHDSALNGDINSIKSNNNIMEYVYIDINAQDSYGLTALEYAMIYERWDLVKLLFQIPQFNPNTLLHFTITGLDPSAGILFQTRPLVDMVMERAISAHSTEKKEQLLNGLVWRHRIDLLISLLKQPNLDVNSLDCDGESALYSASKQNQQDIVKLLLEHSRIDVNQHCIDGRTALHVAIFNNCHSAAELLLTHSNIDVNVCDSQGTSPLMLCANKPQLLESLLMLCDDINVNAVDSINGFTVLHRAVLERNDESCRILCGDPRVNPLVRDKYSHTPLGILEHKSWTTQCSEIMVILLNKEQEYRAAKPLSVIQAIKQLGYAIDQSEHTPSKKAWLKEDLVILQLKLSKLSADQPNTLEGLLMPVIQRKCLVKHYDLLCDKLIPKNYMSCLRAKGVLTESQLEAIQGKPTCREQSEELLKCLPRCGNNAFDVFCDVLIISNQASIADMLRSWVKEKTSEDNLKEKL</sequence>
<dbReference type="CDD" id="cd01671">
    <property type="entry name" value="CARD"/>
    <property type="match status" value="1"/>
</dbReference>
<dbReference type="PROSITE" id="PS50297">
    <property type="entry name" value="ANK_REP_REGION"/>
    <property type="match status" value="1"/>
</dbReference>
<evidence type="ECO:0000313" key="2">
    <source>
        <dbReference type="Proteomes" id="UP000749559"/>
    </source>
</evidence>
<dbReference type="InterPro" id="IPR002110">
    <property type="entry name" value="Ankyrin_rpt"/>
</dbReference>
<dbReference type="OrthoDB" id="6149411at2759"/>
<dbReference type="SMART" id="SM00114">
    <property type="entry name" value="CARD"/>
    <property type="match status" value="1"/>
</dbReference>
<dbReference type="PROSITE" id="PS50088">
    <property type="entry name" value="ANK_REPEAT"/>
    <property type="match status" value="1"/>
</dbReference>
<dbReference type="Gene3D" id="1.25.40.20">
    <property type="entry name" value="Ankyrin repeat-containing domain"/>
    <property type="match status" value="2"/>
</dbReference>
<dbReference type="PANTHER" id="PTHR24198">
    <property type="entry name" value="ANKYRIN REPEAT AND PROTEIN KINASE DOMAIN-CONTAINING PROTEIN"/>
    <property type="match status" value="1"/>
</dbReference>
<dbReference type="EMBL" id="CAIIXF020000006">
    <property type="protein sequence ID" value="CAH1786334.1"/>
    <property type="molecule type" value="Genomic_DNA"/>
</dbReference>
<dbReference type="InterPro" id="IPR001315">
    <property type="entry name" value="CARD"/>
</dbReference>
<name>A0A8J1U1M4_OWEFU</name>
<reference evidence="1" key="1">
    <citation type="submission" date="2022-03" db="EMBL/GenBank/DDBJ databases">
        <authorList>
            <person name="Martin C."/>
        </authorList>
    </citation>
    <scope>NUCLEOTIDE SEQUENCE</scope>
</reference>
<proteinExistence type="predicted"/>
<keyword evidence="2" id="KW-1185">Reference proteome</keyword>
<dbReference type="GO" id="GO:0042981">
    <property type="term" value="P:regulation of apoptotic process"/>
    <property type="evidence" value="ECO:0007669"/>
    <property type="project" value="InterPro"/>
</dbReference>